<accession>A0A1M7CNA6</accession>
<evidence type="ECO:0000256" key="1">
    <source>
        <dbReference type="SAM" id="MobiDB-lite"/>
    </source>
</evidence>
<feature type="region of interest" description="Disordered" evidence="1">
    <location>
        <begin position="47"/>
        <end position="100"/>
    </location>
</feature>
<organism evidence="2 3">
    <name type="scientific">Haladaptatus paucihalophilus DX253</name>
    <dbReference type="NCBI Taxonomy" id="797209"/>
    <lineage>
        <taxon>Archaea</taxon>
        <taxon>Methanobacteriati</taxon>
        <taxon>Methanobacteriota</taxon>
        <taxon>Stenosarchaea group</taxon>
        <taxon>Halobacteria</taxon>
        <taxon>Halobacteriales</taxon>
        <taxon>Haladaptataceae</taxon>
        <taxon>Haladaptatus</taxon>
    </lineage>
</organism>
<evidence type="ECO:0000313" key="2">
    <source>
        <dbReference type="EMBL" id="SHL68744.1"/>
    </source>
</evidence>
<dbReference type="EMBL" id="FRAN01000011">
    <property type="protein sequence ID" value="SHL68744.1"/>
    <property type="molecule type" value="Genomic_DNA"/>
</dbReference>
<proteinExistence type="predicted"/>
<protein>
    <submittedName>
        <fullName evidence="2">Uncharacterized protein</fullName>
    </submittedName>
</protein>
<evidence type="ECO:0000313" key="3">
    <source>
        <dbReference type="Proteomes" id="UP000184203"/>
    </source>
</evidence>
<feature type="compositionally biased region" description="Basic and acidic residues" evidence="1">
    <location>
        <begin position="91"/>
        <end position="100"/>
    </location>
</feature>
<name>A0A1M7CNA6_HALPU</name>
<reference evidence="3" key="1">
    <citation type="submission" date="2016-11" db="EMBL/GenBank/DDBJ databases">
        <authorList>
            <person name="Varghese N."/>
            <person name="Submissions S."/>
        </authorList>
    </citation>
    <scope>NUCLEOTIDE SEQUENCE [LARGE SCALE GENOMIC DNA]</scope>
    <source>
        <strain evidence="3">DX253</strain>
    </source>
</reference>
<sequence>MQTNATPPYNGSVVSIAETNARPSTTFTFSVHHAEPYTSTDRNITLESRVKRPDGRDVGSVSVTATRPEAVESHRETDMISENVKQAKSTESAKNEWNDDPWRYRCPNGHSSIEYYRGTDSYYCQTCGAHFPSTGLRDLKADGGAASSPGGEGDE</sequence>
<dbReference type="Proteomes" id="UP000184203">
    <property type="component" value="Unassembled WGS sequence"/>
</dbReference>
<gene>
    <name evidence="2" type="ORF">SAMN05444342_4417</name>
</gene>
<feature type="compositionally biased region" description="Basic and acidic residues" evidence="1">
    <location>
        <begin position="48"/>
        <end position="57"/>
    </location>
</feature>
<feature type="compositionally biased region" description="Basic and acidic residues" evidence="1">
    <location>
        <begin position="69"/>
        <end position="78"/>
    </location>
</feature>
<dbReference type="AlphaFoldDB" id="A0A1M7CNA6"/>
<keyword evidence="3" id="KW-1185">Reference proteome</keyword>